<dbReference type="CDD" id="cd09272">
    <property type="entry name" value="RNase_HI_RT_Ty1"/>
    <property type="match status" value="1"/>
</dbReference>
<dbReference type="OrthoDB" id="166455at2759"/>
<dbReference type="Proteomes" id="UP000198211">
    <property type="component" value="Unassembled WGS sequence"/>
</dbReference>
<evidence type="ECO:0000313" key="2">
    <source>
        <dbReference type="Proteomes" id="UP000198211"/>
    </source>
</evidence>
<name>A0A225W3Y4_9STRA</name>
<dbReference type="EMBL" id="NBNE01001996">
    <property type="protein sequence ID" value="OWZ11908.1"/>
    <property type="molecule type" value="Genomic_DNA"/>
</dbReference>
<comment type="caution">
    <text evidence="1">The sequence shown here is derived from an EMBL/GenBank/DDBJ whole genome shotgun (WGS) entry which is preliminary data.</text>
</comment>
<gene>
    <name evidence="1" type="ORF">PHMEG_00015007</name>
</gene>
<sequence>MKGKRTKGWLTEGIAYSDADFCGEQGRLLCGVVTLDGIPVSWIRKILDWGFAVGYESRNELGVKPKVQMLLHVDNQAALKRLNGESVSAKSKHVNIKLTFVGSYNRKGTLQPEYLENQAMLADLMTKVLDASRLANLRTVGLL</sequence>
<dbReference type="AlphaFoldDB" id="A0A225W3Y4"/>
<keyword evidence="2" id="KW-1185">Reference proteome</keyword>
<organism evidence="1 2">
    <name type="scientific">Phytophthora megakarya</name>
    <dbReference type="NCBI Taxonomy" id="4795"/>
    <lineage>
        <taxon>Eukaryota</taxon>
        <taxon>Sar</taxon>
        <taxon>Stramenopiles</taxon>
        <taxon>Oomycota</taxon>
        <taxon>Peronosporomycetes</taxon>
        <taxon>Peronosporales</taxon>
        <taxon>Peronosporaceae</taxon>
        <taxon>Phytophthora</taxon>
    </lineage>
</organism>
<proteinExistence type="predicted"/>
<evidence type="ECO:0000313" key="1">
    <source>
        <dbReference type="EMBL" id="OWZ11908.1"/>
    </source>
</evidence>
<protein>
    <submittedName>
        <fullName evidence="1">Polyprotein</fullName>
    </submittedName>
</protein>
<accession>A0A225W3Y4</accession>
<reference evidence="2" key="1">
    <citation type="submission" date="2017-03" db="EMBL/GenBank/DDBJ databases">
        <title>Phytopthora megakarya and P. palmivora, two closely related causual agents of cacao black pod achieved similar genome size and gene model numbers by different mechanisms.</title>
        <authorList>
            <person name="Ali S."/>
            <person name="Shao J."/>
            <person name="Larry D.J."/>
            <person name="Kronmiller B."/>
            <person name="Shen D."/>
            <person name="Strem M.D."/>
            <person name="Melnick R.L."/>
            <person name="Guiltinan M.J."/>
            <person name="Tyler B.M."/>
            <person name="Meinhardt L.W."/>
            <person name="Bailey B.A."/>
        </authorList>
    </citation>
    <scope>NUCLEOTIDE SEQUENCE [LARGE SCALE GENOMIC DNA]</scope>
    <source>
        <strain evidence="2">zdho120</strain>
    </source>
</reference>